<sequence length="123" mass="13172">MEKAVNALNRAANNNALMNVLLIGCFGALSVRSMNQQREIEALEAEKNSLLKANKGINATIWDWKKHLFAEAEAAEAAKDSKDSSKEAPVVPLSKLKAIYGEVTTPSIPAGDADKGHASKILV</sequence>
<accession>A0ABD2YW71</accession>
<evidence type="ECO:0000313" key="3">
    <source>
        <dbReference type="Proteomes" id="UP001630127"/>
    </source>
</evidence>
<dbReference type="AlphaFoldDB" id="A0ABD2YW71"/>
<evidence type="ECO:0000313" key="2">
    <source>
        <dbReference type="EMBL" id="KAL3511559.1"/>
    </source>
</evidence>
<dbReference type="EMBL" id="JBJUIK010000011">
    <property type="protein sequence ID" value="KAL3511559.1"/>
    <property type="molecule type" value="Genomic_DNA"/>
</dbReference>
<dbReference type="PANTHER" id="PTHR38355">
    <property type="entry name" value="OS06G0149500 PROTEIN"/>
    <property type="match status" value="1"/>
</dbReference>
<protein>
    <submittedName>
        <fullName evidence="2">Uncharacterized protein</fullName>
    </submittedName>
</protein>
<keyword evidence="3" id="KW-1185">Reference proteome</keyword>
<gene>
    <name evidence="2" type="ORF">ACH5RR_024276</name>
</gene>
<reference evidence="2 3" key="1">
    <citation type="submission" date="2024-11" db="EMBL/GenBank/DDBJ databases">
        <title>A near-complete genome assembly of Cinchona calisaya.</title>
        <authorList>
            <person name="Lian D.C."/>
            <person name="Zhao X.W."/>
            <person name="Wei L."/>
        </authorList>
    </citation>
    <scope>NUCLEOTIDE SEQUENCE [LARGE SCALE GENOMIC DNA]</scope>
    <source>
        <tissue evidence="2">Nenye</tissue>
    </source>
</reference>
<comment type="caution">
    <text evidence="2">The sequence shown here is derived from an EMBL/GenBank/DDBJ whole genome shotgun (WGS) entry which is preliminary data.</text>
</comment>
<keyword evidence="1" id="KW-0175">Coiled coil</keyword>
<dbReference type="PANTHER" id="PTHR38355:SF1">
    <property type="entry name" value="OS06G0149500 PROTEIN"/>
    <property type="match status" value="1"/>
</dbReference>
<dbReference type="PROSITE" id="PS51257">
    <property type="entry name" value="PROKAR_LIPOPROTEIN"/>
    <property type="match status" value="1"/>
</dbReference>
<name>A0ABD2YW71_9GENT</name>
<proteinExistence type="predicted"/>
<organism evidence="2 3">
    <name type="scientific">Cinchona calisaya</name>
    <dbReference type="NCBI Taxonomy" id="153742"/>
    <lineage>
        <taxon>Eukaryota</taxon>
        <taxon>Viridiplantae</taxon>
        <taxon>Streptophyta</taxon>
        <taxon>Embryophyta</taxon>
        <taxon>Tracheophyta</taxon>
        <taxon>Spermatophyta</taxon>
        <taxon>Magnoliopsida</taxon>
        <taxon>eudicotyledons</taxon>
        <taxon>Gunneridae</taxon>
        <taxon>Pentapetalae</taxon>
        <taxon>asterids</taxon>
        <taxon>lamiids</taxon>
        <taxon>Gentianales</taxon>
        <taxon>Rubiaceae</taxon>
        <taxon>Cinchonoideae</taxon>
        <taxon>Cinchoneae</taxon>
        <taxon>Cinchona</taxon>
    </lineage>
</organism>
<evidence type="ECO:0000256" key="1">
    <source>
        <dbReference type="SAM" id="Coils"/>
    </source>
</evidence>
<feature type="coiled-coil region" evidence="1">
    <location>
        <begin position="33"/>
        <end position="60"/>
    </location>
</feature>
<dbReference type="Proteomes" id="UP001630127">
    <property type="component" value="Unassembled WGS sequence"/>
</dbReference>